<protein>
    <recommendedName>
        <fullName evidence="1">DUF1618 domain-containing protein</fullName>
    </recommendedName>
</protein>
<comment type="caution">
    <text evidence="2">The sequence shown here is derived from an EMBL/GenBank/DDBJ whole genome shotgun (WGS) entry which is preliminary data.</text>
</comment>
<proteinExistence type="predicted"/>
<name>A0A8T0PEK2_PANVG</name>
<evidence type="ECO:0000313" key="2">
    <source>
        <dbReference type="EMBL" id="KAG2560561.1"/>
    </source>
</evidence>
<dbReference type="PANTHER" id="PTHR33074">
    <property type="entry name" value="EXPRESSED PROTEIN-RELATED"/>
    <property type="match status" value="1"/>
</dbReference>
<evidence type="ECO:0000259" key="1">
    <source>
        <dbReference type="Pfam" id="PF07762"/>
    </source>
</evidence>
<feature type="domain" description="DUF1618" evidence="1">
    <location>
        <begin position="189"/>
        <end position="356"/>
    </location>
</feature>
<dbReference type="Pfam" id="PF07762">
    <property type="entry name" value="DUF1618"/>
    <property type="match status" value="1"/>
</dbReference>
<dbReference type="Proteomes" id="UP000823388">
    <property type="component" value="Chromosome 8K"/>
</dbReference>
<keyword evidence="3" id="KW-1185">Reference proteome</keyword>
<dbReference type="AlphaFoldDB" id="A0A8T0PEK2"/>
<sequence length="495" mass="53241">MESEAPQPQLPSGSPAAAASYPPWVLLECQCCGDARTAAACRTSAGHPIRVSVRVAPPPAPAESQVRLQVKGESSYAVVVAAHGDSVLIAFGFDQHHRQGSEYFVYSGGAGAARPPSIYLLPPCHCYHDEESAGSRQSDSPRYLHPDATGLIVRPGGDDGDGLVVASLTVVVVSVSGSGLLCWVPDGSRRGLIFCNVLDEAPVLRHVPFPPVEEEAEAQADHTQSRRGLTHDVRAAADGTVRLVTVTPRCCCGGSGVTLCRRSSNAYTIMRAIVVKLHMSSNSGIMPQIAIADYSGSYSGRFKTLTWTLSTDTMAWAMDAMVDATELWALHAAKALPRAQPAYPIIVSADEPHLVFFIVCESFYTKRKYASDTTEWMILVDTRSKTIWSVRRHDRGCGSWRGRIFLPSDLSDYFISSPRCSDVAAAAASSVSKSRSSVVIVNEEQEQLREDGRNLKAAAAASAEETTILAVLQEIPGLAREDMLKAYSILSQDSC</sequence>
<dbReference type="PANTHER" id="PTHR33074:SF124">
    <property type="entry name" value="DUF1618 DOMAIN-CONTAINING PROTEIN"/>
    <property type="match status" value="1"/>
</dbReference>
<evidence type="ECO:0000313" key="3">
    <source>
        <dbReference type="Proteomes" id="UP000823388"/>
    </source>
</evidence>
<dbReference type="EMBL" id="CM029051">
    <property type="protein sequence ID" value="KAG2560561.1"/>
    <property type="molecule type" value="Genomic_DNA"/>
</dbReference>
<accession>A0A8T0PEK2</accession>
<dbReference type="InterPro" id="IPR011676">
    <property type="entry name" value="DUF1618"/>
</dbReference>
<gene>
    <name evidence="2" type="ORF">PVAP13_8KG102344</name>
</gene>
<reference evidence="2" key="1">
    <citation type="submission" date="2020-05" db="EMBL/GenBank/DDBJ databases">
        <title>WGS assembly of Panicum virgatum.</title>
        <authorList>
            <person name="Lovell J.T."/>
            <person name="Jenkins J."/>
            <person name="Shu S."/>
            <person name="Juenger T.E."/>
            <person name="Schmutz J."/>
        </authorList>
    </citation>
    <scope>NUCLEOTIDE SEQUENCE</scope>
    <source>
        <strain evidence="2">AP13</strain>
    </source>
</reference>
<organism evidence="2 3">
    <name type="scientific">Panicum virgatum</name>
    <name type="common">Blackwell switchgrass</name>
    <dbReference type="NCBI Taxonomy" id="38727"/>
    <lineage>
        <taxon>Eukaryota</taxon>
        <taxon>Viridiplantae</taxon>
        <taxon>Streptophyta</taxon>
        <taxon>Embryophyta</taxon>
        <taxon>Tracheophyta</taxon>
        <taxon>Spermatophyta</taxon>
        <taxon>Magnoliopsida</taxon>
        <taxon>Liliopsida</taxon>
        <taxon>Poales</taxon>
        <taxon>Poaceae</taxon>
        <taxon>PACMAD clade</taxon>
        <taxon>Panicoideae</taxon>
        <taxon>Panicodae</taxon>
        <taxon>Paniceae</taxon>
        <taxon>Panicinae</taxon>
        <taxon>Panicum</taxon>
        <taxon>Panicum sect. Hiantes</taxon>
    </lineage>
</organism>